<dbReference type="AlphaFoldDB" id="A0AAD8P2J3"/>
<dbReference type="EMBL" id="JAUHHV010000003">
    <property type="protein sequence ID" value="KAK1429784.1"/>
    <property type="molecule type" value="Genomic_DNA"/>
</dbReference>
<protein>
    <submittedName>
        <fullName evidence="2">Uncharacterized protein</fullName>
    </submittedName>
</protein>
<feature type="region of interest" description="Disordered" evidence="1">
    <location>
        <begin position="1"/>
        <end position="21"/>
    </location>
</feature>
<evidence type="ECO:0000313" key="2">
    <source>
        <dbReference type="EMBL" id="KAK1429784.1"/>
    </source>
</evidence>
<evidence type="ECO:0000313" key="3">
    <source>
        <dbReference type="Proteomes" id="UP001229421"/>
    </source>
</evidence>
<sequence length="69" mass="7033">MSANDVSDSKQQQASDVKVDIVPESFKSTGVSGVEGKKDGVSAEEITSSALNGKSYLGAFQSAKKGGHG</sequence>
<gene>
    <name evidence="2" type="ORF">QVD17_12010</name>
</gene>
<comment type="caution">
    <text evidence="2">The sequence shown here is derived from an EMBL/GenBank/DDBJ whole genome shotgun (WGS) entry which is preliminary data.</text>
</comment>
<keyword evidence="3" id="KW-1185">Reference proteome</keyword>
<name>A0AAD8P2J3_TARER</name>
<proteinExistence type="predicted"/>
<accession>A0AAD8P2J3</accession>
<reference evidence="2" key="1">
    <citation type="journal article" date="2023" name="bioRxiv">
        <title>Improved chromosome-level genome assembly for marigold (Tagetes erecta).</title>
        <authorList>
            <person name="Jiang F."/>
            <person name="Yuan L."/>
            <person name="Wang S."/>
            <person name="Wang H."/>
            <person name="Xu D."/>
            <person name="Wang A."/>
            <person name="Fan W."/>
        </authorList>
    </citation>
    <scope>NUCLEOTIDE SEQUENCE</scope>
    <source>
        <strain evidence="2">WSJ</strain>
        <tissue evidence="2">Leaf</tissue>
    </source>
</reference>
<feature type="compositionally biased region" description="Polar residues" evidence="1">
    <location>
        <begin position="1"/>
        <end position="15"/>
    </location>
</feature>
<dbReference type="Proteomes" id="UP001229421">
    <property type="component" value="Unassembled WGS sequence"/>
</dbReference>
<organism evidence="2 3">
    <name type="scientific">Tagetes erecta</name>
    <name type="common">African marigold</name>
    <dbReference type="NCBI Taxonomy" id="13708"/>
    <lineage>
        <taxon>Eukaryota</taxon>
        <taxon>Viridiplantae</taxon>
        <taxon>Streptophyta</taxon>
        <taxon>Embryophyta</taxon>
        <taxon>Tracheophyta</taxon>
        <taxon>Spermatophyta</taxon>
        <taxon>Magnoliopsida</taxon>
        <taxon>eudicotyledons</taxon>
        <taxon>Gunneridae</taxon>
        <taxon>Pentapetalae</taxon>
        <taxon>asterids</taxon>
        <taxon>campanulids</taxon>
        <taxon>Asterales</taxon>
        <taxon>Asteraceae</taxon>
        <taxon>Asteroideae</taxon>
        <taxon>Heliantheae alliance</taxon>
        <taxon>Tageteae</taxon>
        <taxon>Tagetes</taxon>
    </lineage>
</organism>
<evidence type="ECO:0000256" key="1">
    <source>
        <dbReference type="SAM" id="MobiDB-lite"/>
    </source>
</evidence>